<sequence length="123" mass="14002">MANKIPGTCPFCGKPTVATRIECKHCNISIEGDFYLTKFNQLTEEQLKMVELFLVSRGSIKEMERMMGISYPTVRNKLEEIVVALGYPEDTEITLSRSEVLDKLDKGEITSEEAVNLLKQRRD</sequence>
<dbReference type="STRING" id="862517.HMPREF9225_0200"/>
<comment type="caution">
    <text evidence="3">The sequence shown here is derived from an EMBL/GenBank/DDBJ whole genome shotgun (WGS) entry which is preliminary data.</text>
</comment>
<name>E0NJ61_9FIRM</name>
<keyword evidence="4" id="KW-1185">Reference proteome</keyword>
<accession>E0NJ61</accession>
<evidence type="ECO:0000313" key="4">
    <source>
        <dbReference type="Proteomes" id="UP000003280"/>
    </source>
</evidence>
<dbReference type="Proteomes" id="UP000003280">
    <property type="component" value="Unassembled WGS sequence"/>
</dbReference>
<feature type="domain" description="DUF2089" evidence="1">
    <location>
        <begin position="42"/>
        <end position="87"/>
    </location>
</feature>
<dbReference type="InterPro" id="IPR053957">
    <property type="entry name" value="DUF2089_Zn_ribbon"/>
</dbReference>
<dbReference type="Pfam" id="PF09862">
    <property type="entry name" value="DUF2089"/>
    <property type="match status" value="1"/>
</dbReference>
<organism evidence="3 4">
    <name type="scientific">Peptoniphilus duerdenii ATCC BAA-1640</name>
    <dbReference type="NCBI Taxonomy" id="862517"/>
    <lineage>
        <taxon>Bacteria</taxon>
        <taxon>Bacillati</taxon>
        <taxon>Bacillota</taxon>
        <taxon>Tissierellia</taxon>
        <taxon>Tissierellales</taxon>
        <taxon>Peptoniphilaceae</taxon>
        <taxon>Peptoniphilus</taxon>
    </lineage>
</organism>
<dbReference type="RefSeq" id="WP_008901036.1">
    <property type="nucleotide sequence ID" value="NZ_GL397071.1"/>
</dbReference>
<dbReference type="EMBL" id="AEEH01000014">
    <property type="protein sequence ID" value="EFM26180.1"/>
    <property type="molecule type" value="Genomic_DNA"/>
</dbReference>
<feature type="domain" description="DUF2089" evidence="2">
    <location>
        <begin position="9"/>
        <end position="39"/>
    </location>
</feature>
<dbReference type="AlphaFoldDB" id="E0NJ61"/>
<protein>
    <recommendedName>
        <fullName evidence="5">DUF2089 domain-containing protein</fullName>
    </recommendedName>
</protein>
<evidence type="ECO:0008006" key="5">
    <source>
        <dbReference type="Google" id="ProtNLM"/>
    </source>
</evidence>
<dbReference type="OrthoDB" id="9797643at2"/>
<dbReference type="HOGENOM" id="CLU_132137_0_0_9"/>
<evidence type="ECO:0000259" key="2">
    <source>
        <dbReference type="Pfam" id="PF22747"/>
    </source>
</evidence>
<dbReference type="Pfam" id="PF22747">
    <property type="entry name" value="Zn_ribbon_DUF2089"/>
    <property type="match status" value="1"/>
</dbReference>
<evidence type="ECO:0000259" key="1">
    <source>
        <dbReference type="Pfam" id="PF09862"/>
    </source>
</evidence>
<proteinExistence type="predicted"/>
<dbReference type="InterPro" id="IPR018658">
    <property type="entry name" value="DUF2089"/>
</dbReference>
<evidence type="ECO:0000313" key="3">
    <source>
        <dbReference type="EMBL" id="EFM26180.1"/>
    </source>
</evidence>
<gene>
    <name evidence="3" type="ORF">HMPREF9225_0200</name>
</gene>
<reference evidence="3 4" key="1">
    <citation type="submission" date="2010-07" db="EMBL/GenBank/DDBJ databases">
        <authorList>
            <person name="Muzny D."/>
            <person name="Qin X."/>
            <person name="Deng J."/>
            <person name="Jiang H."/>
            <person name="Liu Y."/>
            <person name="Qu J."/>
            <person name="Song X.-Z."/>
            <person name="Zhang L."/>
            <person name="Thornton R."/>
            <person name="Coyle M."/>
            <person name="Francisco L."/>
            <person name="Jackson L."/>
            <person name="Javaid M."/>
            <person name="Korchina V."/>
            <person name="Kovar C."/>
            <person name="Mata R."/>
            <person name="Mathew T."/>
            <person name="Ngo R."/>
            <person name="Nguyen L."/>
            <person name="Nguyen N."/>
            <person name="Okwuonu G."/>
            <person name="Ongeri F."/>
            <person name="Pham C."/>
            <person name="Simmons D."/>
            <person name="Wilczek-Boney K."/>
            <person name="Hale W."/>
            <person name="Jakkamsetti A."/>
            <person name="Pham P."/>
            <person name="Ruth R."/>
            <person name="San Lucas F."/>
            <person name="Warren J."/>
            <person name="Zhang J."/>
            <person name="Zhao Z."/>
            <person name="Zhou C."/>
            <person name="Zhu D."/>
            <person name="Lee S."/>
            <person name="Bess C."/>
            <person name="Blankenburg K."/>
            <person name="Forbes L."/>
            <person name="Fu Q."/>
            <person name="Gubbala S."/>
            <person name="Hirani K."/>
            <person name="Jayaseelan J.C."/>
            <person name="Lara F."/>
            <person name="Munidasa M."/>
            <person name="Palculict T."/>
            <person name="Patil S."/>
            <person name="Pu L.-L."/>
            <person name="Saada N."/>
            <person name="Tang L."/>
            <person name="Weissenberger G."/>
            <person name="Zhu Y."/>
            <person name="Hemphill L."/>
            <person name="Shang Y."/>
            <person name="Youmans B."/>
            <person name="Ayvaz T."/>
            <person name="Ross M."/>
            <person name="Santibanez J."/>
            <person name="Aqrawi P."/>
            <person name="Gross S."/>
            <person name="Joshi V."/>
            <person name="Fowler G."/>
            <person name="Nazareth L."/>
            <person name="Reid J."/>
            <person name="Worley K."/>
            <person name="Petrosino J."/>
            <person name="Highlander S."/>
            <person name="Gibbs R."/>
        </authorList>
    </citation>
    <scope>NUCLEOTIDE SEQUENCE [LARGE SCALE GENOMIC DNA]</scope>
    <source>
        <strain evidence="3 4">ATCC BAA-1640</strain>
    </source>
</reference>
<dbReference type="eggNOG" id="COG3877">
    <property type="taxonomic scope" value="Bacteria"/>
</dbReference>